<evidence type="ECO:0000256" key="4">
    <source>
        <dbReference type="ARBA" id="ARBA00022728"/>
    </source>
</evidence>
<dbReference type="Pfam" id="PF01423">
    <property type="entry name" value="LSM"/>
    <property type="match status" value="1"/>
</dbReference>
<keyword evidence="3" id="KW-0507">mRNA processing</keyword>
<dbReference type="InterPro" id="IPR016654">
    <property type="entry name" value="U6_snRNA_Lsm2"/>
</dbReference>
<keyword evidence="8" id="KW-0687">Ribonucleoprotein</keyword>
<keyword evidence="5" id="KW-0694">RNA-binding</keyword>
<evidence type="ECO:0000313" key="12">
    <source>
        <dbReference type="EMBL" id="GAA5808326.1"/>
    </source>
</evidence>
<name>A0ABP9YN92_9FUNG</name>
<comment type="caution">
    <text evidence="12">The sequence shown here is derived from an EMBL/GenBank/DDBJ whole genome shotgun (WGS) entry which is preliminary data.</text>
</comment>
<dbReference type="PANTHER" id="PTHR13829:SF2">
    <property type="entry name" value="U6 SNRNA-ASSOCIATED SM-LIKE PROTEIN LSM2"/>
    <property type="match status" value="1"/>
</dbReference>
<evidence type="ECO:0000256" key="5">
    <source>
        <dbReference type="ARBA" id="ARBA00022884"/>
    </source>
</evidence>
<comment type="subcellular location">
    <subcellularLocation>
        <location evidence="1">Nucleus</location>
    </subcellularLocation>
</comment>
<evidence type="ECO:0000259" key="10">
    <source>
        <dbReference type="PROSITE" id="PS50245"/>
    </source>
</evidence>
<evidence type="ECO:0000256" key="9">
    <source>
        <dbReference type="SAM" id="MobiDB-lite"/>
    </source>
</evidence>
<feature type="domain" description="Sm" evidence="11">
    <location>
        <begin position="2"/>
        <end position="76"/>
    </location>
</feature>
<evidence type="ECO:0000256" key="2">
    <source>
        <dbReference type="ARBA" id="ARBA00006850"/>
    </source>
</evidence>
<evidence type="ECO:0000256" key="8">
    <source>
        <dbReference type="ARBA" id="ARBA00023274"/>
    </source>
</evidence>
<dbReference type="PROSITE" id="PS50245">
    <property type="entry name" value="CAP_GLY_2"/>
    <property type="match status" value="1"/>
</dbReference>
<dbReference type="Proteomes" id="UP001473302">
    <property type="component" value="Unassembled WGS sequence"/>
</dbReference>
<dbReference type="InterPro" id="IPR010920">
    <property type="entry name" value="LSM_dom_sf"/>
</dbReference>
<dbReference type="InterPro" id="IPR000938">
    <property type="entry name" value="CAP-Gly_domain"/>
</dbReference>
<accession>A0ABP9YN92</accession>
<dbReference type="Gene3D" id="2.30.30.100">
    <property type="match status" value="1"/>
</dbReference>
<feature type="compositionally biased region" description="Polar residues" evidence="9">
    <location>
        <begin position="92"/>
        <end position="103"/>
    </location>
</feature>
<feature type="domain" description="CAP-Gly" evidence="10">
    <location>
        <begin position="325"/>
        <end position="379"/>
    </location>
</feature>
<keyword evidence="7" id="KW-0539">Nucleus</keyword>
<dbReference type="SMART" id="SM00651">
    <property type="entry name" value="Sm"/>
    <property type="match status" value="1"/>
</dbReference>
<dbReference type="CDD" id="cd01725">
    <property type="entry name" value="LSm2"/>
    <property type="match status" value="1"/>
</dbReference>
<organism evidence="12 13">
    <name type="scientific">Mucor flavus</name>
    <dbReference type="NCBI Taxonomy" id="439312"/>
    <lineage>
        <taxon>Eukaryota</taxon>
        <taxon>Fungi</taxon>
        <taxon>Fungi incertae sedis</taxon>
        <taxon>Mucoromycota</taxon>
        <taxon>Mucoromycotina</taxon>
        <taxon>Mucoromycetes</taxon>
        <taxon>Mucorales</taxon>
        <taxon>Mucorineae</taxon>
        <taxon>Mucoraceae</taxon>
        <taxon>Mucor</taxon>
    </lineage>
</organism>
<dbReference type="PROSITE" id="PS52002">
    <property type="entry name" value="SM"/>
    <property type="match status" value="1"/>
</dbReference>
<feature type="region of interest" description="Disordered" evidence="9">
    <location>
        <begin position="89"/>
        <end position="121"/>
    </location>
</feature>
<proteinExistence type="inferred from homology"/>
<dbReference type="InterPro" id="IPR001163">
    <property type="entry name" value="Sm_dom_euk/arc"/>
</dbReference>
<dbReference type="SUPFAM" id="SSF74924">
    <property type="entry name" value="Cap-Gly domain"/>
    <property type="match status" value="1"/>
</dbReference>
<dbReference type="Pfam" id="PF01302">
    <property type="entry name" value="CAP_GLY"/>
    <property type="match status" value="1"/>
</dbReference>
<evidence type="ECO:0000259" key="11">
    <source>
        <dbReference type="PROSITE" id="PS52002"/>
    </source>
</evidence>
<dbReference type="EMBL" id="BAABUK010000003">
    <property type="protein sequence ID" value="GAA5808326.1"/>
    <property type="molecule type" value="Genomic_DNA"/>
</dbReference>
<dbReference type="PANTHER" id="PTHR13829">
    <property type="entry name" value="SNRNP CORE PROTEIN FAMILY MEMBER"/>
    <property type="match status" value="1"/>
</dbReference>
<dbReference type="InterPro" id="IPR047575">
    <property type="entry name" value="Sm"/>
</dbReference>
<sequence length="386" mass="43919">MLFYSFFKTLVDQQVTVELKNDLAITGVLKSVDQFLNIKLDDIQVVDEERYPHMASVKNCFIRGSVVRYVKLPVHAVDTALLQDAARREAAQPSTAQQANVKNTSRKRVPASSTSTTLKNDPLCLRKTQSTGDIEDSVVIKVKRKKNQTVSILRPPNSSQRPNTPPLLLAPVIEDDFDDKLLASKLKDITACDMELLLSLETQARMDCQEEKEKKLSNANIRPSRIKFDLPITPPRSKSPDRSNPTRQRRWSLPDDKKKPSRLTRWGKLMKQQQQEEAQNNKMIQQLDTSSEEDLISEQDDIVIGSKVKLFKRPLPIIGTVKFIGKVHFDSGEWLGIELSSRVLRIFLTVFYPQVGNTDGIMDGKRYFQTNLHCGIFVKKQDTIKI</sequence>
<dbReference type="SUPFAM" id="SSF50182">
    <property type="entry name" value="Sm-like ribonucleoproteins"/>
    <property type="match status" value="1"/>
</dbReference>
<reference evidence="12 13" key="1">
    <citation type="submission" date="2024-04" db="EMBL/GenBank/DDBJ databases">
        <title>genome sequences of Mucor flavus KT1a and Helicostylum pulchrum KT1b strains isolated from the surface of a dry-aged beef.</title>
        <authorList>
            <person name="Toyotome T."/>
            <person name="Hosono M."/>
            <person name="Torimaru M."/>
            <person name="Fukuda K."/>
            <person name="Mikami N."/>
        </authorList>
    </citation>
    <scope>NUCLEOTIDE SEQUENCE [LARGE SCALE GENOMIC DNA]</scope>
    <source>
        <strain evidence="12 13">KT1a</strain>
    </source>
</reference>
<evidence type="ECO:0000256" key="6">
    <source>
        <dbReference type="ARBA" id="ARBA00023187"/>
    </source>
</evidence>
<dbReference type="SMART" id="SM01052">
    <property type="entry name" value="CAP_GLY"/>
    <property type="match status" value="1"/>
</dbReference>
<keyword evidence="6" id="KW-0508">mRNA splicing</keyword>
<evidence type="ECO:0000313" key="13">
    <source>
        <dbReference type="Proteomes" id="UP001473302"/>
    </source>
</evidence>
<protein>
    <recommendedName>
        <fullName evidence="14">CAP-Gly domain-containing protein</fullName>
    </recommendedName>
</protein>
<dbReference type="Gene3D" id="2.30.30.190">
    <property type="entry name" value="CAP Gly-rich-like domain"/>
    <property type="match status" value="1"/>
</dbReference>
<evidence type="ECO:0000256" key="1">
    <source>
        <dbReference type="ARBA" id="ARBA00004123"/>
    </source>
</evidence>
<keyword evidence="13" id="KW-1185">Reference proteome</keyword>
<comment type="similarity">
    <text evidence="2">Belongs to the snRNP Sm proteins family.</text>
</comment>
<evidence type="ECO:0000256" key="7">
    <source>
        <dbReference type="ARBA" id="ARBA00023242"/>
    </source>
</evidence>
<gene>
    <name evidence="12" type="ORF">MFLAVUS_001716</name>
</gene>
<evidence type="ECO:0008006" key="14">
    <source>
        <dbReference type="Google" id="ProtNLM"/>
    </source>
</evidence>
<dbReference type="InterPro" id="IPR036859">
    <property type="entry name" value="CAP-Gly_dom_sf"/>
</dbReference>
<keyword evidence="4" id="KW-0747">Spliceosome</keyword>
<feature type="region of interest" description="Disordered" evidence="9">
    <location>
        <begin position="211"/>
        <end position="262"/>
    </location>
</feature>
<evidence type="ECO:0000256" key="3">
    <source>
        <dbReference type="ARBA" id="ARBA00022664"/>
    </source>
</evidence>